<evidence type="ECO:0000256" key="1">
    <source>
        <dbReference type="SAM" id="MobiDB-lite"/>
    </source>
</evidence>
<dbReference type="PANTHER" id="PTHR42080">
    <property type="entry name" value="SRR1 DOMAIN-CONTAINING PROTEIN"/>
    <property type="match status" value="1"/>
</dbReference>
<feature type="region of interest" description="Disordered" evidence="1">
    <location>
        <begin position="1"/>
        <end position="32"/>
    </location>
</feature>
<gene>
    <name evidence="3" type="ORF">WHR41_00921</name>
</gene>
<evidence type="ECO:0000259" key="2">
    <source>
        <dbReference type="Pfam" id="PF07985"/>
    </source>
</evidence>
<organism evidence="3 4">
    <name type="scientific">Cladosporium halotolerans</name>
    <dbReference type="NCBI Taxonomy" id="1052096"/>
    <lineage>
        <taxon>Eukaryota</taxon>
        <taxon>Fungi</taxon>
        <taxon>Dikarya</taxon>
        <taxon>Ascomycota</taxon>
        <taxon>Pezizomycotina</taxon>
        <taxon>Dothideomycetes</taxon>
        <taxon>Dothideomycetidae</taxon>
        <taxon>Cladosporiales</taxon>
        <taxon>Cladosporiaceae</taxon>
        <taxon>Cladosporium</taxon>
    </lineage>
</organism>
<dbReference type="RefSeq" id="XP_069233455.1">
    <property type="nucleotide sequence ID" value="XM_069369527.1"/>
</dbReference>
<accession>A0AB34L4Y9</accession>
<dbReference type="Proteomes" id="UP000803884">
    <property type="component" value="Unassembled WGS sequence"/>
</dbReference>
<keyword evidence="4" id="KW-1185">Reference proteome</keyword>
<dbReference type="Pfam" id="PF07985">
    <property type="entry name" value="SRR1"/>
    <property type="match status" value="1"/>
</dbReference>
<comment type="caution">
    <text evidence="3">The sequence shown here is derived from an EMBL/GenBank/DDBJ whole genome shotgun (WGS) entry which is preliminary data.</text>
</comment>
<proteinExistence type="predicted"/>
<evidence type="ECO:0000313" key="3">
    <source>
        <dbReference type="EMBL" id="KAL1590350.1"/>
    </source>
</evidence>
<reference evidence="3 4" key="1">
    <citation type="journal article" date="2020" name="Microbiol. Resour. Announc.">
        <title>Draft Genome Sequence of a Cladosporium Species Isolated from the Mesophotic Ascidian Didemnum maculosum.</title>
        <authorList>
            <person name="Gioti A."/>
            <person name="Siaperas R."/>
            <person name="Nikolaivits E."/>
            <person name="Le Goff G."/>
            <person name="Ouazzani J."/>
            <person name="Kotoulas G."/>
            <person name="Topakas E."/>
        </authorList>
    </citation>
    <scope>NUCLEOTIDE SEQUENCE [LARGE SCALE GENOMIC DNA]</scope>
    <source>
        <strain evidence="3 4">TM138-S3</strain>
    </source>
</reference>
<dbReference type="GeneID" id="96002365"/>
<protein>
    <recommendedName>
        <fullName evidence="2">SRR1-like domain-containing protein</fullName>
    </recommendedName>
</protein>
<dbReference type="PANTHER" id="PTHR42080:SF1">
    <property type="entry name" value="SRR1-LIKE DOMAIN-CONTAINING PROTEIN"/>
    <property type="match status" value="1"/>
</dbReference>
<dbReference type="AlphaFoldDB" id="A0AB34L4Y9"/>
<dbReference type="InterPro" id="IPR012942">
    <property type="entry name" value="SRR1-like"/>
</dbReference>
<dbReference type="EMBL" id="JAAQHG020000002">
    <property type="protein sequence ID" value="KAL1590350.1"/>
    <property type="molecule type" value="Genomic_DNA"/>
</dbReference>
<feature type="domain" description="SRR1-like" evidence="2">
    <location>
        <begin position="68"/>
        <end position="153"/>
    </location>
</feature>
<evidence type="ECO:0000313" key="4">
    <source>
        <dbReference type="Proteomes" id="UP000803884"/>
    </source>
</evidence>
<name>A0AB34L4Y9_9PEZI</name>
<sequence length="257" mass="29546">MANPDDGWSTVPRKKNSKAPKPTVHQNPRSMKDATLSDITKDFEAKTKIWKRSSARQQLHRTLAHFRPDSGWQINKAVCLGTGSFSRDNFDCRKRTMEQFAMFADTVAYLQEQRSDGSKIEVYAQEGWYNELDKEFLRSLGMQVSEMPQGRYPKDDCGPATEYFGSHTFVCELYIEHSEGTLRHLTQSGIPLLMSTCRRMCTRGYYPGGQFKEGELTGLLDAMDKFYRSLRFPYFEEDPNVFEGMDVLAPLPQEDDD</sequence>